<evidence type="ECO:0000256" key="1">
    <source>
        <dbReference type="SAM" id="MobiDB-lite"/>
    </source>
</evidence>
<evidence type="ECO:0000313" key="3">
    <source>
        <dbReference type="Ensembl" id="ENSCPVP00000025073.1"/>
    </source>
</evidence>
<dbReference type="Ensembl" id="ENSCPVT00000027627.1">
    <property type="protein sequence ID" value="ENSCPVP00000025073.1"/>
    <property type="gene ID" value="ENSCPVG00000016864.1"/>
</dbReference>
<dbReference type="Pfam" id="PF10254">
    <property type="entry name" value="Pacs-1"/>
    <property type="match status" value="1"/>
</dbReference>
<evidence type="ECO:0000259" key="2">
    <source>
        <dbReference type="Pfam" id="PF10254"/>
    </source>
</evidence>
<dbReference type="GO" id="GO:0044325">
    <property type="term" value="F:transmembrane transporter binding"/>
    <property type="evidence" value="ECO:0007669"/>
    <property type="project" value="TreeGrafter"/>
</dbReference>
<dbReference type="InterPro" id="IPR019381">
    <property type="entry name" value="PACS1/2_C"/>
</dbReference>
<dbReference type="AlphaFoldDB" id="A0A8U8B0K8"/>
<accession>A0A8U8B0K8</accession>
<evidence type="ECO:0000313" key="4">
    <source>
        <dbReference type="Proteomes" id="UP000694382"/>
    </source>
</evidence>
<dbReference type="PANTHER" id="PTHR13280:SF16">
    <property type="entry name" value="PHOSPHOFURIN ACIDIC CLUSTER SORTING PROTEIN 1"/>
    <property type="match status" value="1"/>
</dbReference>
<feature type="domain" description="Phosphofurin acidic cluster sorting protein 1/2 C-terminal" evidence="2">
    <location>
        <begin position="53"/>
        <end position="438"/>
    </location>
</feature>
<name>A0A8U8B0K8_GEOPR</name>
<feature type="compositionally biased region" description="Low complexity" evidence="1">
    <location>
        <begin position="1"/>
        <end position="11"/>
    </location>
</feature>
<reference evidence="3" key="1">
    <citation type="submission" date="2025-08" db="UniProtKB">
        <authorList>
            <consortium name="Ensembl"/>
        </authorList>
    </citation>
    <scope>IDENTIFICATION</scope>
</reference>
<proteinExistence type="predicted"/>
<feature type="region of interest" description="Disordered" evidence="1">
    <location>
        <begin position="331"/>
        <end position="353"/>
    </location>
</feature>
<dbReference type="Proteomes" id="UP000694382">
    <property type="component" value="Unassembled WGS sequence"/>
</dbReference>
<dbReference type="GO" id="GO:0072659">
    <property type="term" value="P:protein localization to plasma membrane"/>
    <property type="evidence" value="ECO:0007669"/>
    <property type="project" value="TreeGrafter"/>
</dbReference>
<keyword evidence="4" id="KW-1185">Reference proteome</keyword>
<organism evidence="3 4">
    <name type="scientific">Geospiza parvula</name>
    <name type="common">Small tree-finch</name>
    <name type="synonym">Camarhynchus parvulus</name>
    <dbReference type="NCBI Taxonomy" id="87175"/>
    <lineage>
        <taxon>Eukaryota</taxon>
        <taxon>Metazoa</taxon>
        <taxon>Chordata</taxon>
        <taxon>Craniata</taxon>
        <taxon>Vertebrata</taxon>
        <taxon>Euteleostomi</taxon>
        <taxon>Archelosauria</taxon>
        <taxon>Archosauria</taxon>
        <taxon>Dinosauria</taxon>
        <taxon>Saurischia</taxon>
        <taxon>Theropoda</taxon>
        <taxon>Coelurosauria</taxon>
        <taxon>Aves</taxon>
        <taxon>Neognathae</taxon>
        <taxon>Neoaves</taxon>
        <taxon>Telluraves</taxon>
        <taxon>Australaves</taxon>
        <taxon>Passeriformes</taxon>
        <taxon>Thraupidae</taxon>
        <taxon>Camarhynchus</taxon>
    </lineage>
</organism>
<reference evidence="3" key="2">
    <citation type="submission" date="2025-09" db="UniProtKB">
        <authorList>
            <consortium name="Ensembl"/>
        </authorList>
    </citation>
    <scope>IDENTIFICATION</scope>
</reference>
<dbReference type="PANTHER" id="PTHR13280">
    <property type="entry name" value="PHOSPHOFURIN ACIDIC CLUSTER SORTING PROTEIN"/>
    <property type="match status" value="1"/>
</dbReference>
<feature type="region of interest" description="Disordered" evidence="1">
    <location>
        <begin position="1"/>
        <end position="49"/>
    </location>
</feature>
<protein>
    <recommendedName>
        <fullName evidence="2">Phosphofurin acidic cluster sorting protein 1/2 C-terminal domain-containing protein</fullName>
    </recommendedName>
</protein>
<sequence length="443" mass="46484">PPRPESGAPPGRGRRGTPQRERGLPRGGPGERSPEGEKPPEGTPGQGPRRALWEQLGAALGPEPGLPESVVLVSAGEWQGQWVSELLQAQGVAVVATAGGAELQAALGAILSRIQRLCHLSPLPPRVLKVAAVGGAGYHGSLLRSFVRHLGTPGAHLGPRGPDWLGLLRFLIVPLGPHPVAQHLGTLDGRYGSAFLDPPWRELFTRSEPPPSEPFSVAGRILSYVAGAAVTLPLPVAEAMLTCSDKFPDEDSCQKFVPFVGVRAGRGHGEGTPRGHGEGTACPQARGGTWVTLEVGGTHGPWGQEVTPHGGGRVPSGEALGLQVDYWGGVAAPPSGGGEGGRREGGGPKSSLRGTFRSLLVTRLREKNKKVPALFKRPREPDKSRGVEGITRLICAPRPPPALLSVTVDGTQWDDIKFFQLAAQWPSHVKHFPVGLFGGGKAP</sequence>